<reference evidence="2 3" key="1">
    <citation type="submission" date="2018-05" db="EMBL/GenBank/DDBJ databases">
        <title>Evolution of GPA BGCs.</title>
        <authorList>
            <person name="Waglechner N."/>
            <person name="Wright G.D."/>
        </authorList>
    </citation>
    <scope>NUCLEOTIDE SEQUENCE [LARGE SCALE GENOMIC DNA]</scope>
    <source>
        <strain evidence="2 3">A82846</strain>
    </source>
</reference>
<dbReference type="PROSITE" id="PS50883">
    <property type="entry name" value="EAL"/>
    <property type="match status" value="1"/>
</dbReference>
<dbReference type="InterPro" id="IPR050706">
    <property type="entry name" value="Cyclic-di-GMP_PDE-like"/>
</dbReference>
<accession>A0A428YZ01</accession>
<dbReference type="SUPFAM" id="SSF55073">
    <property type="entry name" value="Nucleotide cyclase"/>
    <property type="match status" value="1"/>
</dbReference>
<dbReference type="PANTHER" id="PTHR33121">
    <property type="entry name" value="CYCLIC DI-GMP PHOSPHODIESTERASE PDEF"/>
    <property type="match status" value="1"/>
</dbReference>
<dbReference type="Pfam" id="PF00990">
    <property type="entry name" value="GGDEF"/>
    <property type="match status" value="1"/>
</dbReference>
<organism evidence="2 3">
    <name type="scientific">Kibdelosporangium aridum</name>
    <dbReference type="NCBI Taxonomy" id="2030"/>
    <lineage>
        <taxon>Bacteria</taxon>
        <taxon>Bacillati</taxon>
        <taxon>Actinomycetota</taxon>
        <taxon>Actinomycetes</taxon>
        <taxon>Pseudonocardiales</taxon>
        <taxon>Pseudonocardiaceae</taxon>
        <taxon>Kibdelosporangium</taxon>
    </lineage>
</organism>
<evidence type="ECO:0000259" key="1">
    <source>
        <dbReference type="PROSITE" id="PS50883"/>
    </source>
</evidence>
<dbReference type="AlphaFoldDB" id="A0A428YZ01"/>
<feature type="domain" description="EAL" evidence="1">
    <location>
        <begin position="104"/>
        <end position="333"/>
    </location>
</feature>
<dbReference type="InterPro" id="IPR035919">
    <property type="entry name" value="EAL_sf"/>
</dbReference>
<proteinExistence type="predicted"/>
<dbReference type="PANTHER" id="PTHR33121:SF70">
    <property type="entry name" value="SIGNALING PROTEIN YKOW"/>
    <property type="match status" value="1"/>
</dbReference>
<dbReference type="Gene3D" id="3.20.20.450">
    <property type="entry name" value="EAL domain"/>
    <property type="match status" value="1"/>
</dbReference>
<name>A0A428YZ01_KIBAR</name>
<dbReference type="InterPro" id="IPR001633">
    <property type="entry name" value="EAL_dom"/>
</dbReference>
<dbReference type="EMBL" id="QHKI01000045">
    <property type="protein sequence ID" value="RSM75927.1"/>
    <property type="molecule type" value="Genomic_DNA"/>
</dbReference>
<dbReference type="Pfam" id="PF00563">
    <property type="entry name" value="EAL"/>
    <property type="match status" value="1"/>
</dbReference>
<gene>
    <name evidence="2" type="ORF">DMH04_37090</name>
</gene>
<dbReference type="Gene3D" id="3.30.70.270">
    <property type="match status" value="1"/>
</dbReference>
<dbReference type="Proteomes" id="UP000287547">
    <property type="component" value="Unassembled WGS sequence"/>
</dbReference>
<dbReference type="InterPro" id="IPR000160">
    <property type="entry name" value="GGDEF_dom"/>
</dbReference>
<dbReference type="InterPro" id="IPR043128">
    <property type="entry name" value="Rev_trsase/Diguanyl_cyclase"/>
</dbReference>
<dbReference type="SMART" id="SM00267">
    <property type="entry name" value="GGDEF"/>
    <property type="match status" value="1"/>
</dbReference>
<dbReference type="SMART" id="SM00052">
    <property type="entry name" value="EAL"/>
    <property type="match status" value="1"/>
</dbReference>
<sequence>MLTGLPDRQYFATHLENALRRQASGTAVPLYHIRLDALSLISAGLGRAVSDKLLVLTAQRLKAVFAAEDAMVARFDGDEFAVFVANKPDSPDIVTDRHMGVVEASILAAQLPGALEMGEIVVTHRPVVDLATNSAVRSELILRWDHQEHGVIPHDRCVEFTEQTGFSSMLLTATCRELRATPDVPLSVNLTRRQSTDMELVSSALRSWDLNQVSHERLWLGMPLDLLSDANGEAADAHQVLADLGIEFIGLGFTGSLRDLACLERFSLRAVRISAALTNTTLRVANLVHQTGALLIVDGITAEEQADRWRHAGADLGQGPLWGPHGTQAFRLD</sequence>
<dbReference type="OrthoDB" id="5894408at2"/>
<evidence type="ECO:0000313" key="3">
    <source>
        <dbReference type="Proteomes" id="UP000287547"/>
    </source>
</evidence>
<comment type="caution">
    <text evidence="2">The sequence shown here is derived from an EMBL/GenBank/DDBJ whole genome shotgun (WGS) entry which is preliminary data.</text>
</comment>
<dbReference type="RefSeq" id="WP_037271816.1">
    <property type="nucleotide sequence ID" value="NZ_QHKI01000045.1"/>
</dbReference>
<dbReference type="GO" id="GO:0071111">
    <property type="term" value="F:cyclic-guanylate-specific phosphodiesterase activity"/>
    <property type="evidence" value="ECO:0007669"/>
    <property type="project" value="InterPro"/>
</dbReference>
<protein>
    <recommendedName>
        <fullName evidence="1">EAL domain-containing protein</fullName>
    </recommendedName>
</protein>
<evidence type="ECO:0000313" key="2">
    <source>
        <dbReference type="EMBL" id="RSM75927.1"/>
    </source>
</evidence>
<dbReference type="InterPro" id="IPR029787">
    <property type="entry name" value="Nucleotide_cyclase"/>
</dbReference>
<dbReference type="SUPFAM" id="SSF141868">
    <property type="entry name" value="EAL domain-like"/>
    <property type="match status" value="1"/>
</dbReference>